<feature type="domain" description="HTH luxR-type" evidence="4">
    <location>
        <begin position="83"/>
        <end position="148"/>
    </location>
</feature>
<proteinExistence type="predicted"/>
<dbReference type="PROSITE" id="PS50043">
    <property type="entry name" value="HTH_LUXR_2"/>
    <property type="match status" value="1"/>
</dbReference>
<dbReference type="PANTHER" id="PTHR44688:SF16">
    <property type="entry name" value="DNA-BINDING TRANSCRIPTIONAL ACTIVATOR DEVR_DOSR"/>
    <property type="match status" value="1"/>
</dbReference>
<dbReference type="SUPFAM" id="SSF46894">
    <property type="entry name" value="C-terminal effector domain of the bipartite response regulators"/>
    <property type="match status" value="1"/>
</dbReference>
<dbReference type="InterPro" id="IPR000792">
    <property type="entry name" value="Tscrpt_reg_LuxR_C"/>
</dbReference>
<dbReference type="InterPro" id="IPR016032">
    <property type="entry name" value="Sig_transdc_resp-reg_C-effctor"/>
</dbReference>
<keyword evidence="2" id="KW-0238">DNA-binding</keyword>
<evidence type="ECO:0000256" key="2">
    <source>
        <dbReference type="ARBA" id="ARBA00023125"/>
    </source>
</evidence>
<evidence type="ECO:0000256" key="1">
    <source>
        <dbReference type="ARBA" id="ARBA00023015"/>
    </source>
</evidence>
<evidence type="ECO:0000259" key="4">
    <source>
        <dbReference type="PROSITE" id="PS50043"/>
    </source>
</evidence>
<name>A0A4Y8MKB9_9BURK</name>
<dbReference type="PRINTS" id="PR00038">
    <property type="entry name" value="HTHLUXR"/>
</dbReference>
<reference evidence="5 6" key="1">
    <citation type="submission" date="2019-03" db="EMBL/GenBank/DDBJ databases">
        <title>Complete Genome Sequence of Paraburkholderia dipogonis ICMP 19430T, a Nitrogen-fixing Symbiont of the South African Invasive Legume Dipogon lignosus in New Zealand.</title>
        <authorList>
            <person name="De Meyer S.E."/>
        </authorList>
    </citation>
    <scope>NUCLEOTIDE SEQUENCE [LARGE SCALE GENOMIC DNA]</scope>
    <source>
        <strain evidence="5 6">ICMP 19430</strain>
    </source>
</reference>
<dbReference type="GO" id="GO:0003677">
    <property type="term" value="F:DNA binding"/>
    <property type="evidence" value="ECO:0007669"/>
    <property type="project" value="UniProtKB-KW"/>
</dbReference>
<dbReference type="Gene3D" id="1.10.10.10">
    <property type="entry name" value="Winged helix-like DNA-binding domain superfamily/Winged helix DNA-binding domain"/>
    <property type="match status" value="1"/>
</dbReference>
<accession>A0A4Y8MKB9</accession>
<dbReference type="Proteomes" id="UP000297385">
    <property type="component" value="Unassembled WGS sequence"/>
</dbReference>
<evidence type="ECO:0000313" key="6">
    <source>
        <dbReference type="Proteomes" id="UP000297385"/>
    </source>
</evidence>
<dbReference type="EMBL" id="SNVI01000005">
    <property type="protein sequence ID" value="TFE37916.1"/>
    <property type="molecule type" value="Genomic_DNA"/>
</dbReference>
<comment type="caution">
    <text evidence="5">The sequence shown here is derived from an EMBL/GenBank/DDBJ whole genome shotgun (WGS) entry which is preliminary data.</text>
</comment>
<dbReference type="GO" id="GO:0006355">
    <property type="term" value="P:regulation of DNA-templated transcription"/>
    <property type="evidence" value="ECO:0007669"/>
    <property type="project" value="InterPro"/>
</dbReference>
<dbReference type="PROSITE" id="PS00622">
    <property type="entry name" value="HTH_LUXR_1"/>
    <property type="match status" value="1"/>
</dbReference>
<keyword evidence="1" id="KW-0805">Transcription regulation</keyword>
<evidence type="ECO:0000256" key="3">
    <source>
        <dbReference type="ARBA" id="ARBA00023163"/>
    </source>
</evidence>
<organism evidence="5 6">
    <name type="scientific">Paraburkholderia dipogonis</name>
    <dbReference type="NCBI Taxonomy" id="1211383"/>
    <lineage>
        <taxon>Bacteria</taxon>
        <taxon>Pseudomonadati</taxon>
        <taxon>Pseudomonadota</taxon>
        <taxon>Betaproteobacteria</taxon>
        <taxon>Burkholderiales</taxon>
        <taxon>Burkholderiaceae</taxon>
        <taxon>Paraburkholderia</taxon>
    </lineage>
</organism>
<keyword evidence="3" id="KW-0804">Transcription</keyword>
<dbReference type="Pfam" id="PF00196">
    <property type="entry name" value="GerE"/>
    <property type="match status" value="1"/>
</dbReference>
<gene>
    <name evidence="5" type="ORF">E2553_38470</name>
</gene>
<dbReference type="PANTHER" id="PTHR44688">
    <property type="entry name" value="DNA-BINDING TRANSCRIPTIONAL ACTIVATOR DEVR_DOSR"/>
    <property type="match status" value="1"/>
</dbReference>
<dbReference type="AlphaFoldDB" id="A0A4Y8MKB9"/>
<sequence length="151" mass="16977">MLQGAKREEQHTPWSDYQRKFGLADEVGFMFWSGDTPIGCLSAIQTTEDRPFTAHEAFTQIHSYMEHGLSLLPAVKRFRAQAILKDEYFLTERELDVAKLIYSGLSNKDIGDALTIELATVKSHVIRVLGKLGLESRTQIAAFFSDPTAAR</sequence>
<dbReference type="InterPro" id="IPR036388">
    <property type="entry name" value="WH-like_DNA-bd_sf"/>
</dbReference>
<evidence type="ECO:0000313" key="5">
    <source>
        <dbReference type="EMBL" id="TFE37916.1"/>
    </source>
</evidence>
<protein>
    <submittedName>
        <fullName evidence="5">LuxR family transcriptional regulator</fullName>
    </submittedName>
</protein>
<dbReference type="CDD" id="cd06170">
    <property type="entry name" value="LuxR_C_like"/>
    <property type="match status" value="1"/>
</dbReference>
<dbReference type="SMART" id="SM00421">
    <property type="entry name" value="HTH_LUXR"/>
    <property type="match status" value="1"/>
</dbReference>